<keyword evidence="3" id="KW-1185">Reference proteome</keyword>
<dbReference type="Proteomes" id="UP000251002">
    <property type="component" value="Unassembled WGS sequence"/>
</dbReference>
<accession>A0A365L882</accession>
<evidence type="ECO:0000256" key="1">
    <source>
        <dbReference type="SAM" id="Phobius"/>
    </source>
</evidence>
<dbReference type="EMBL" id="QLZR01000001">
    <property type="protein sequence ID" value="RAZ81608.1"/>
    <property type="molecule type" value="Genomic_DNA"/>
</dbReference>
<organism evidence="2 3">
    <name type="scientific">Planococcus halotolerans</name>
    <dbReference type="NCBI Taxonomy" id="2233542"/>
    <lineage>
        <taxon>Bacteria</taxon>
        <taxon>Bacillati</taxon>
        <taxon>Bacillota</taxon>
        <taxon>Bacilli</taxon>
        <taxon>Bacillales</taxon>
        <taxon>Caryophanaceae</taxon>
        <taxon>Planococcus</taxon>
    </lineage>
</organism>
<keyword evidence="1" id="KW-0812">Transmembrane</keyword>
<comment type="caution">
    <text evidence="2">The sequence shown here is derived from an EMBL/GenBank/DDBJ whole genome shotgun (WGS) entry which is preliminary data.</text>
</comment>
<proteinExistence type="predicted"/>
<reference evidence="2 3" key="1">
    <citation type="submission" date="2018-06" db="EMBL/GenBank/DDBJ databases">
        <title>The draft genome sequences of strains SCU63 and S1.</title>
        <authorList>
            <person name="Gan L."/>
        </authorList>
    </citation>
    <scope>NUCLEOTIDE SEQUENCE [LARGE SCALE GENOMIC DNA]</scope>
    <source>
        <strain evidence="2 3">SCU63</strain>
    </source>
</reference>
<sequence length="61" mass="7297">MYGSFSSVIYTLLSWWILFFVLQRLANRYPKNNSWKKDIILTFIQSVLILILMPVLANFIR</sequence>
<dbReference type="AlphaFoldDB" id="A0A365L882"/>
<keyword evidence="1" id="KW-1133">Transmembrane helix</keyword>
<feature type="transmembrane region" description="Helical" evidence="1">
    <location>
        <begin position="39"/>
        <end position="60"/>
    </location>
</feature>
<gene>
    <name evidence="2" type="ORF">DP120_03260</name>
</gene>
<evidence type="ECO:0000313" key="2">
    <source>
        <dbReference type="EMBL" id="RAZ81608.1"/>
    </source>
</evidence>
<evidence type="ECO:0000313" key="3">
    <source>
        <dbReference type="Proteomes" id="UP000251002"/>
    </source>
</evidence>
<keyword evidence="1" id="KW-0472">Membrane</keyword>
<protein>
    <submittedName>
        <fullName evidence="2">Uncharacterized protein</fullName>
    </submittedName>
</protein>
<name>A0A365L882_9BACL</name>
<feature type="transmembrane region" description="Helical" evidence="1">
    <location>
        <begin position="6"/>
        <end position="27"/>
    </location>
</feature>